<organism evidence="8 9">
    <name type="scientific">Kalanchoe fedtschenkoi</name>
    <name type="common">Lavender scallops</name>
    <name type="synonym">South American air plant</name>
    <dbReference type="NCBI Taxonomy" id="63787"/>
    <lineage>
        <taxon>Eukaryota</taxon>
        <taxon>Viridiplantae</taxon>
        <taxon>Streptophyta</taxon>
        <taxon>Embryophyta</taxon>
        <taxon>Tracheophyta</taxon>
        <taxon>Spermatophyta</taxon>
        <taxon>Magnoliopsida</taxon>
        <taxon>eudicotyledons</taxon>
        <taxon>Gunneridae</taxon>
        <taxon>Pentapetalae</taxon>
        <taxon>Saxifragales</taxon>
        <taxon>Crassulaceae</taxon>
        <taxon>Kalanchoe</taxon>
    </lineage>
</organism>
<dbReference type="GO" id="GO:0022857">
    <property type="term" value="F:transmembrane transporter activity"/>
    <property type="evidence" value="ECO:0007669"/>
    <property type="project" value="InterPro"/>
</dbReference>
<evidence type="ECO:0000256" key="5">
    <source>
        <dbReference type="ARBA" id="ARBA00023136"/>
    </source>
</evidence>
<feature type="transmembrane region" description="Helical" evidence="6">
    <location>
        <begin position="301"/>
        <end position="319"/>
    </location>
</feature>
<dbReference type="Proteomes" id="UP000594263">
    <property type="component" value="Unplaced"/>
</dbReference>
<keyword evidence="5 6" id="KW-0472">Membrane</keyword>
<feature type="transmembrane region" description="Helical" evidence="6">
    <location>
        <begin position="211"/>
        <end position="233"/>
    </location>
</feature>
<comment type="similarity">
    <text evidence="2 6">Belongs to the drug/metabolite transporter (DMT) superfamily. Plant drug/metabolite exporter (P-DME) (TC 2.A.7.4) family.</text>
</comment>
<sequence length="348" mass="37831">MAAWRRDVLPLVAMITVEFTNVGLNTIFKAATLSGMSVYAFIVYSYVVATLVLLPLALLFSRDTRALPPFTFSLFCKILGLGVIGVAAQVLSYKGIDYGSPTLASAIGNLTPAFTFILAVLFRLEKLALRSSISQAKLIGTLVSISGAFVVVLYKGPAVISTPSSPSLHLPQSSPQRSWIIGGTLLASEYLLLAIWYIVQTKIIKLYPSEPLVVLLYNVCAMFMSIPVCLYFDPNMSSWRLRPDIGLAAIVYSGFFGSGFSTVVHTWGLRIKGPVYISIFRPLSIIIAATMGFIFLGDNLYLGSVIGAVIISVGFYAVMWGKAKELRAEEEKYPLGSSLKAPLIREAQ</sequence>
<dbReference type="SUPFAM" id="SSF103481">
    <property type="entry name" value="Multidrug resistance efflux transporter EmrE"/>
    <property type="match status" value="2"/>
</dbReference>
<evidence type="ECO:0000313" key="8">
    <source>
        <dbReference type="EnsemblPlants" id="Kaladp0053s0191.1.v1.1"/>
    </source>
</evidence>
<feature type="domain" description="EamA" evidence="7">
    <location>
        <begin position="22"/>
        <end position="152"/>
    </location>
</feature>
<proteinExistence type="inferred from homology"/>
<reference evidence="8" key="1">
    <citation type="submission" date="2021-01" db="UniProtKB">
        <authorList>
            <consortium name="EnsemblPlants"/>
        </authorList>
    </citation>
    <scope>IDENTIFICATION</scope>
</reference>
<keyword evidence="9" id="KW-1185">Reference proteome</keyword>
<feature type="transmembrane region" description="Helical" evidence="6">
    <location>
        <begin position="136"/>
        <end position="158"/>
    </location>
</feature>
<dbReference type="Pfam" id="PF00892">
    <property type="entry name" value="EamA"/>
    <property type="match status" value="2"/>
</dbReference>
<feature type="domain" description="EamA" evidence="7">
    <location>
        <begin position="191"/>
        <end position="319"/>
    </location>
</feature>
<evidence type="ECO:0000313" key="9">
    <source>
        <dbReference type="Proteomes" id="UP000594263"/>
    </source>
</evidence>
<dbReference type="OMA" id="EEVAWRY"/>
<feature type="transmembrane region" description="Helical" evidence="6">
    <location>
        <begin position="275"/>
        <end position="295"/>
    </location>
</feature>
<dbReference type="AlphaFoldDB" id="A0A7N0U300"/>
<evidence type="ECO:0000256" key="6">
    <source>
        <dbReference type="RuleBase" id="RU363077"/>
    </source>
</evidence>
<dbReference type="PANTHER" id="PTHR31218">
    <property type="entry name" value="WAT1-RELATED PROTEIN"/>
    <property type="match status" value="1"/>
</dbReference>
<comment type="subcellular location">
    <subcellularLocation>
        <location evidence="1 6">Membrane</location>
        <topology evidence="1 6">Multi-pass membrane protein</topology>
    </subcellularLocation>
</comment>
<dbReference type="Gramene" id="Kaladp0053s0191.1.v1.1">
    <property type="protein sequence ID" value="Kaladp0053s0191.1.v1.1"/>
    <property type="gene ID" value="Kaladp0053s0191.v1.1"/>
</dbReference>
<feature type="transmembrane region" description="Helical" evidence="6">
    <location>
        <begin position="245"/>
        <end position="268"/>
    </location>
</feature>
<name>A0A7N0U300_KALFE</name>
<feature type="transmembrane region" description="Helical" evidence="6">
    <location>
        <begin position="38"/>
        <end position="60"/>
    </location>
</feature>
<feature type="transmembrane region" description="Helical" evidence="6">
    <location>
        <begin position="72"/>
        <end position="91"/>
    </location>
</feature>
<accession>A0A7N0U300</accession>
<protein>
    <recommendedName>
        <fullName evidence="6">WAT1-related protein</fullName>
    </recommendedName>
</protein>
<evidence type="ECO:0000256" key="1">
    <source>
        <dbReference type="ARBA" id="ARBA00004141"/>
    </source>
</evidence>
<dbReference type="InterPro" id="IPR037185">
    <property type="entry name" value="EmrE-like"/>
</dbReference>
<dbReference type="EnsemblPlants" id="Kaladp0053s0191.1.v1.1">
    <property type="protein sequence ID" value="Kaladp0053s0191.1.v1.1"/>
    <property type="gene ID" value="Kaladp0053s0191.v1.1"/>
</dbReference>
<feature type="transmembrane region" description="Helical" evidence="6">
    <location>
        <begin position="178"/>
        <end position="199"/>
    </location>
</feature>
<keyword evidence="4 6" id="KW-1133">Transmembrane helix</keyword>
<evidence type="ECO:0000256" key="3">
    <source>
        <dbReference type="ARBA" id="ARBA00022692"/>
    </source>
</evidence>
<evidence type="ECO:0000256" key="2">
    <source>
        <dbReference type="ARBA" id="ARBA00007635"/>
    </source>
</evidence>
<dbReference type="GO" id="GO:0016020">
    <property type="term" value="C:membrane"/>
    <property type="evidence" value="ECO:0007669"/>
    <property type="project" value="UniProtKB-SubCell"/>
</dbReference>
<dbReference type="InterPro" id="IPR030184">
    <property type="entry name" value="WAT1-related"/>
</dbReference>
<evidence type="ECO:0000256" key="4">
    <source>
        <dbReference type="ARBA" id="ARBA00022989"/>
    </source>
</evidence>
<keyword evidence="3 6" id="KW-0812">Transmembrane</keyword>
<feature type="transmembrane region" description="Helical" evidence="6">
    <location>
        <begin position="103"/>
        <end position="124"/>
    </location>
</feature>
<evidence type="ECO:0000259" key="7">
    <source>
        <dbReference type="Pfam" id="PF00892"/>
    </source>
</evidence>
<dbReference type="InterPro" id="IPR000620">
    <property type="entry name" value="EamA_dom"/>
</dbReference>